<keyword evidence="4" id="KW-1185">Reference proteome</keyword>
<accession>A0A139SKR7</accession>
<feature type="transmembrane region" description="Helical" evidence="2">
    <location>
        <begin position="87"/>
        <end position="108"/>
    </location>
</feature>
<comment type="caution">
    <text evidence="3">The sequence shown here is derived from an EMBL/GenBank/DDBJ whole genome shotgun (WGS) entry which is preliminary data.</text>
</comment>
<dbReference type="STRING" id="1548207.AXK11_06880"/>
<evidence type="ECO:0000313" key="3">
    <source>
        <dbReference type="EMBL" id="KXU35074.1"/>
    </source>
</evidence>
<sequence>MFKWMFLPLKNYAGFSGRSRRKEFWWWFLFTFTIGAGLFFPVFWMFNKAAPKVLFSPEIAEMMEEGIFIGPLEMLYRIIEATPTVPFLTFFALANLWSLATFVPHMALSVRRFHDCNLSGWLFLGLFCAGFIPFFGVAAMVAIFIIVGFIPSTPGANRFGERAIEPGSPNAPLPPQPSQDSPPEVKPW</sequence>
<dbReference type="RefSeq" id="WP_082780994.1">
    <property type="nucleotide sequence ID" value="NZ_LSZQ01000052.1"/>
</dbReference>
<feature type="transmembrane region" description="Helical" evidence="2">
    <location>
        <begin position="24"/>
        <end position="46"/>
    </location>
</feature>
<proteinExistence type="predicted"/>
<name>A0A139SKR7_9BACT</name>
<evidence type="ECO:0000256" key="1">
    <source>
        <dbReference type="SAM" id="MobiDB-lite"/>
    </source>
</evidence>
<keyword evidence="2" id="KW-1133">Transmembrane helix</keyword>
<dbReference type="PANTHER" id="PTHR34980">
    <property type="entry name" value="INNER MEMBRANE PROTEIN-RELATED-RELATED"/>
    <property type="match status" value="1"/>
</dbReference>
<feature type="region of interest" description="Disordered" evidence="1">
    <location>
        <begin position="161"/>
        <end position="188"/>
    </location>
</feature>
<evidence type="ECO:0000313" key="4">
    <source>
        <dbReference type="Proteomes" id="UP000070058"/>
    </source>
</evidence>
<organism evidence="3 4">
    <name type="scientific">Cephaloticoccus primus</name>
    <dbReference type="NCBI Taxonomy" id="1548207"/>
    <lineage>
        <taxon>Bacteria</taxon>
        <taxon>Pseudomonadati</taxon>
        <taxon>Verrucomicrobiota</taxon>
        <taxon>Opitutia</taxon>
        <taxon>Opitutales</taxon>
        <taxon>Opitutaceae</taxon>
        <taxon>Cephaloticoccus</taxon>
    </lineage>
</organism>
<dbReference type="EMBL" id="LSZQ01000052">
    <property type="protein sequence ID" value="KXU35074.1"/>
    <property type="molecule type" value="Genomic_DNA"/>
</dbReference>
<dbReference type="Proteomes" id="UP000070058">
    <property type="component" value="Unassembled WGS sequence"/>
</dbReference>
<gene>
    <name evidence="3" type="ORF">AXK11_06880</name>
</gene>
<evidence type="ECO:0008006" key="5">
    <source>
        <dbReference type="Google" id="ProtNLM"/>
    </source>
</evidence>
<keyword evidence="2" id="KW-0472">Membrane</keyword>
<keyword evidence="2" id="KW-0812">Transmembrane</keyword>
<dbReference type="GO" id="GO:0005886">
    <property type="term" value="C:plasma membrane"/>
    <property type="evidence" value="ECO:0007669"/>
    <property type="project" value="TreeGrafter"/>
</dbReference>
<dbReference type="PANTHER" id="PTHR34980:SF2">
    <property type="entry name" value="INNER MEMBRANE PROTEIN YHAH-RELATED"/>
    <property type="match status" value="1"/>
</dbReference>
<reference evidence="4" key="1">
    <citation type="submission" date="2016-02" db="EMBL/GenBank/DDBJ databases">
        <authorList>
            <person name="Sanders J.G."/>
            <person name="Lin J.Y."/>
            <person name="Wertz J.T."/>
            <person name="Russell J.A."/>
            <person name="Moreau C.S."/>
            <person name="Powell S."/>
        </authorList>
    </citation>
    <scope>NUCLEOTIDE SEQUENCE [LARGE SCALE GENOMIC DNA]</scope>
    <source>
        <strain evidence="4">CAG34</strain>
    </source>
</reference>
<dbReference type="InterPro" id="IPR008523">
    <property type="entry name" value="DUF805"/>
</dbReference>
<dbReference type="Pfam" id="PF05656">
    <property type="entry name" value="DUF805"/>
    <property type="match status" value="1"/>
</dbReference>
<feature type="transmembrane region" description="Helical" evidence="2">
    <location>
        <begin position="120"/>
        <end position="150"/>
    </location>
</feature>
<evidence type="ECO:0000256" key="2">
    <source>
        <dbReference type="SAM" id="Phobius"/>
    </source>
</evidence>
<dbReference type="AlphaFoldDB" id="A0A139SKR7"/>
<dbReference type="OrthoDB" id="9812349at2"/>
<protein>
    <recommendedName>
        <fullName evidence="5">DUF805 domain-containing protein</fullName>
    </recommendedName>
</protein>